<proteinExistence type="predicted"/>
<dbReference type="Proteomes" id="UP000184048">
    <property type="component" value="Unassembled WGS sequence"/>
</dbReference>
<evidence type="ECO:0000313" key="1">
    <source>
        <dbReference type="EMBL" id="SHE70183.1"/>
    </source>
</evidence>
<dbReference type="AlphaFoldDB" id="A0A1M4VMV1"/>
<dbReference type="InterPro" id="IPR048031">
    <property type="entry name" value="ScyD/ScyE-like"/>
</dbReference>
<organism evidence="1 2">
    <name type="scientific">Flavisolibacter ginsengisoli DSM 18119</name>
    <dbReference type="NCBI Taxonomy" id="1121884"/>
    <lineage>
        <taxon>Bacteria</taxon>
        <taxon>Pseudomonadati</taxon>
        <taxon>Bacteroidota</taxon>
        <taxon>Chitinophagia</taxon>
        <taxon>Chitinophagales</taxon>
        <taxon>Chitinophagaceae</taxon>
        <taxon>Flavisolibacter</taxon>
    </lineage>
</organism>
<gene>
    <name evidence="1" type="ORF">SAMN02745131_00909</name>
</gene>
<evidence type="ECO:0008006" key="3">
    <source>
        <dbReference type="Google" id="ProtNLM"/>
    </source>
</evidence>
<protein>
    <recommendedName>
        <fullName evidence="3">ScyD/ScyE family protein</fullName>
    </recommendedName>
</protein>
<accession>A0A1M4VMV1</accession>
<reference evidence="1 2" key="1">
    <citation type="submission" date="2016-11" db="EMBL/GenBank/DDBJ databases">
        <authorList>
            <person name="Jaros S."/>
            <person name="Januszkiewicz K."/>
            <person name="Wedrychowicz H."/>
        </authorList>
    </citation>
    <scope>NUCLEOTIDE SEQUENCE [LARGE SCALE GENOMIC DNA]</scope>
    <source>
        <strain evidence="1 2">DSM 18119</strain>
    </source>
</reference>
<sequence length="406" mass="42822">MRTFQKVTTDTVFNAVVSKGSLSFIKKDSLNRIKPAAENPPLSFKKLIHFCFYLLFFATVMPGCKREQVVNKSVANDNSNAMAKARAKSVQASMKAQLVTGLGGGWGSTVGPAGDLFIPDGQAGAILRVDPKTGLYTTFASGLPQLIPDVGIGGISDVAFFGGKAYALVTLVDDPTLFPTGQVNGIYRIDGPNSFTVIADIGAFNVNHPPSGFEFDVSTGVLYSIQTYRGGFLVTDGHLNRVLYVTLDGNIEIVKSFGDIVPTGLAVKGNQIYMSQAGPVPHLPENGKVLAFSLNSPTVTTVASGAPLLVDVEFGRGETLFALSQGPGSGDPEGSPAVPNSGSLVRVNADGTVTVIADQFDRPTSLEIIGNTAYIVTLGGDVWTLDNIAVPPYGSNNIKRLLHRHS</sequence>
<dbReference type="OrthoDB" id="657282at2"/>
<keyword evidence="2" id="KW-1185">Reference proteome</keyword>
<dbReference type="RefSeq" id="WP_072834051.1">
    <property type="nucleotide sequence ID" value="NZ_FQUU01000003.1"/>
</dbReference>
<dbReference type="SUPFAM" id="SSF101898">
    <property type="entry name" value="NHL repeat"/>
    <property type="match status" value="1"/>
</dbReference>
<name>A0A1M4VMV1_9BACT</name>
<dbReference type="Gene3D" id="2.120.10.30">
    <property type="entry name" value="TolB, C-terminal domain"/>
    <property type="match status" value="1"/>
</dbReference>
<evidence type="ECO:0000313" key="2">
    <source>
        <dbReference type="Proteomes" id="UP000184048"/>
    </source>
</evidence>
<dbReference type="InterPro" id="IPR011042">
    <property type="entry name" value="6-blade_b-propeller_TolB-like"/>
</dbReference>
<dbReference type="EMBL" id="FQUU01000003">
    <property type="protein sequence ID" value="SHE70183.1"/>
    <property type="molecule type" value="Genomic_DNA"/>
</dbReference>
<dbReference type="NCBIfam" id="NF033206">
    <property type="entry name" value="ScyE_fam"/>
    <property type="match status" value="1"/>
</dbReference>